<dbReference type="GO" id="GO:0048471">
    <property type="term" value="C:perinuclear region of cytoplasm"/>
    <property type="evidence" value="ECO:0007669"/>
    <property type="project" value="TreeGrafter"/>
</dbReference>
<organism evidence="1 2">
    <name type="scientific">Ancylostoma duodenale</name>
    <dbReference type="NCBI Taxonomy" id="51022"/>
    <lineage>
        <taxon>Eukaryota</taxon>
        <taxon>Metazoa</taxon>
        <taxon>Ecdysozoa</taxon>
        <taxon>Nematoda</taxon>
        <taxon>Chromadorea</taxon>
        <taxon>Rhabditida</taxon>
        <taxon>Rhabditina</taxon>
        <taxon>Rhabditomorpha</taxon>
        <taxon>Strongyloidea</taxon>
        <taxon>Ancylostomatidae</taxon>
        <taxon>Ancylostomatinae</taxon>
        <taxon>Ancylostoma</taxon>
    </lineage>
</organism>
<name>A0A0C2GGU4_9BILA</name>
<dbReference type="EMBL" id="KN731020">
    <property type="protein sequence ID" value="KIH60375.1"/>
    <property type="molecule type" value="Genomic_DNA"/>
</dbReference>
<dbReference type="AlphaFoldDB" id="A0A0C2GGU4"/>
<proteinExistence type="predicted"/>
<reference evidence="1 2" key="1">
    <citation type="submission" date="2013-12" db="EMBL/GenBank/DDBJ databases">
        <title>Draft genome of the parsitic nematode Ancylostoma duodenale.</title>
        <authorList>
            <person name="Mitreva M."/>
        </authorList>
    </citation>
    <scope>NUCLEOTIDE SEQUENCE [LARGE SCALE GENOMIC DNA]</scope>
    <source>
        <strain evidence="1 2">Zhejiang</strain>
    </source>
</reference>
<dbReference type="PANTHER" id="PTHR22635:SF0">
    <property type="entry name" value="RING FINGER PROTEIN 207"/>
    <property type="match status" value="1"/>
</dbReference>
<accession>A0A0C2GGU4</accession>
<dbReference type="Proteomes" id="UP000054047">
    <property type="component" value="Unassembled WGS sequence"/>
</dbReference>
<dbReference type="GO" id="GO:0030544">
    <property type="term" value="F:Hsp70 protein binding"/>
    <property type="evidence" value="ECO:0007669"/>
    <property type="project" value="InterPro"/>
</dbReference>
<protein>
    <submittedName>
        <fullName evidence="1">Uncharacterized protein</fullName>
    </submittedName>
</protein>
<dbReference type="OrthoDB" id="9049620at2759"/>
<evidence type="ECO:0000313" key="1">
    <source>
        <dbReference type="EMBL" id="KIH60375.1"/>
    </source>
</evidence>
<gene>
    <name evidence="1" type="ORF">ANCDUO_09377</name>
</gene>
<dbReference type="PANTHER" id="PTHR22635">
    <property type="entry name" value="RING FINGER PROTEIN 207"/>
    <property type="match status" value="1"/>
</dbReference>
<keyword evidence="2" id="KW-1185">Reference proteome</keyword>
<evidence type="ECO:0000313" key="2">
    <source>
        <dbReference type="Proteomes" id="UP000054047"/>
    </source>
</evidence>
<dbReference type="GO" id="GO:0044325">
    <property type="term" value="F:transmembrane transporter binding"/>
    <property type="evidence" value="ECO:0007669"/>
    <property type="project" value="TreeGrafter"/>
</dbReference>
<sequence length="94" mass="11113">MEKIEKWAMKLRLYQEEKREELEVRQRLLAEQSNSYQTAKESLYQLCQQIHDTVLSTRDRLALELEKSQEEAERTCKGQIQEITAIMVGPARKS</sequence>
<dbReference type="InterPro" id="IPR039320">
    <property type="entry name" value="RNF207"/>
</dbReference>